<proteinExistence type="inferred from homology"/>
<feature type="domain" description="HTH lysR-type" evidence="5">
    <location>
        <begin position="1"/>
        <end position="59"/>
    </location>
</feature>
<dbReference type="PANTHER" id="PTHR30419:SF28">
    <property type="entry name" value="HTH-TYPE TRANSCRIPTIONAL REGULATOR BSDA"/>
    <property type="match status" value="1"/>
</dbReference>
<evidence type="ECO:0000256" key="1">
    <source>
        <dbReference type="ARBA" id="ARBA00009437"/>
    </source>
</evidence>
<keyword evidence="7" id="KW-1185">Reference proteome</keyword>
<dbReference type="PROSITE" id="PS50931">
    <property type="entry name" value="HTH_LYSR"/>
    <property type="match status" value="1"/>
</dbReference>
<reference evidence="6" key="1">
    <citation type="submission" date="2024-05" db="EMBL/GenBank/DDBJ databases">
        <title>Isolation and characterization of Sporomusa carbonis sp. nov., a carboxydotrophic hydrogenogen in the genus of Sporomusa isolated from a charcoal burning pile.</title>
        <authorList>
            <person name="Boeer T."/>
            <person name="Rosenbaum F."/>
            <person name="Eysell L."/>
            <person name="Mueller V."/>
            <person name="Daniel R."/>
            <person name="Poehlein A."/>
        </authorList>
    </citation>
    <scope>NUCLEOTIDE SEQUENCE [LARGE SCALE GENOMIC DNA]</scope>
    <source>
        <strain evidence="6">DSM 10669</strain>
    </source>
</reference>
<dbReference type="InterPro" id="IPR036388">
    <property type="entry name" value="WH-like_DNA-bd_sf"/>
</dbReference>
<evidence type="ECO:0000313" key="6">
    <source>
        <dbReference type="EMBL" id="XFO67167.1"/>
    </source>
</evidence>
<dbReference type="CDD" id="cd05466">
    <property type="entry name" value="PBP2_LTTR_substrate"/>
    <property type="match status" value="1"/>
</dbReference>
<evidence type="ECO:0000313" key="7">
    <source>
        <dbReference type="Proteomes" id="UP000216752"/>
    </source>
</evidence>
<dbReference type="PRINTS" id="PR00039">
    <property type="entry name" value="HTHLYSR"/>
</dbReference>
<organism evidence="6 7">
    <name type="scientific">Sporomusa silvacetica DSM 10669</name>
    <dbReference type="NCBI Taxonomy" id="1123289"/>
    <lineage>
        <taxon>Bacteria</taxon>
        <taxon>Bacillati</taxon>
        <taxon>Bacillota</taxon>
        <taxon>Negativicutes</taxon>
        <taxon>Selenomonadales</taxon>
        <taxon>Sporomusaceae</taxon>
        <taxon>Sporomusa</taxon>
    </lineage>
</organism>
<dbReference type="Gene3D" id="3.40.190.10">
    <property type="entry name" value="Periplasmic binding protein-like II"/>
    <property type="match status" value="2"/>
</dbReference>
<name>A0ABZ3INY2_9FIRM</name>
<evidence type="ECO:0000256" key="2">
    <source>
        <dbReference type="ARBA" id="ARBA00023015"/>
    </source>
</evidence>
<dbReference type="Proteomes" id="UP000216752">
    <property type="component" value="Chromosome"/>
</dbReference>
<dbReference type="InterPro" id="IPR000847">
    <property type="entry name" value="LysR_HTH_N"/>
</dbReference>
<dbReference type="EMBL" id="CP155573">
    <property type="protein sequence ID" value="XFO67167.1"/>
    <property type="molecule type" value="Genomic_DNA"/>
</dbReference>
<dbReference type="InterPro" id="IPR050950">
    <property type="entry name" value="HTH-type_LysR_regulators"/>
</dbReference>
<comment type="similarity">
    <text evidence="1">Belongs to the LysR transcriptional regulatory family.</text>
</comment>
<evidence type="ECO:0000256" key="4">
    <source>
        <dbReference type="ARBA" id="ARBA00023163"/>
    </source>
</evidence>
<dbReference type="InterPro" id="IPR036390">
    <property type="entry name" value="WH_DNA-bd_sf"/>
</dbReference>
<dbReference type="Gene3D" id="1.10.10.10">
    <property type="entry name" value="Winged helix-like DNA-binding domain superfamily/Winged helix DNA-binding domain"/>
    <property type="match status" value="1"/>
</dbReference>
<evidence type="ECO:0000256" key="3">
    <source>
        <dbReference type="ARBA" id="ARBA00023125"/>
    </source>
</evidence>
<evidence type="ECO:0000259" key="5">
    <source>
        <dbReference type="PROSITE" id="PS50931"/>
    </source>
</evidence>
<keyword evidence="4" id="KW-0804">Transcription</keyword>
<dbReference type="InterPro" id="IPR005119">
    <property type="entry name" value="LysR_subst-bd"/>
</dbReference>
<accession>A0ABZ3INY2</accession>
<dbReference type="PANTHER" id="PTHR30419">
    <property type="entry name" value="HTH-TYPE TRANSCRIPTIONAL REGULATOR YBHD"/>
    <property type="match status" value="1"/>
</dbReference>
<dbReference type="SUPFAM" id="SSF53850">
    <property type="entry name" value="Periplasmic binding protein-like II"/>
    <property type="match status" value="1"/>
</dbReference>
<protein>
    <submittedName>
        <fullName evidence="6">HTH-type transcriptional regulator CynR</fullName>
    </submittedName>
</protein>
<keyword evidence="3" id="KW-0238">DNA-binding</keyword>
<dbReference type="Pfam" id="PF00126">
    <property type="entry name" value="HTH_1"/>
    <property type="match status" value="1"/>
</dbReference>
<sequence>MDIRKLQYFLAVADEGHITRAAKNLHMAQPPLSQQLKLFETELGVQLIERGGSRKIRLTDAGHLLRSRAEQILELIDQTEKEVKDVAEGLQGTLAIGLAKPWGIILGSTFLLERMLQFHECYPEINFQIWEDDFYKIDELLMRGVIEIGITKIPTDLNTYAAVSIPNESVAMAFAPNWNDDVLTKTTRLANFADKPLIVYRKYEETLLGYYHQLGLKPRIICTLDDIRSMLLWADAGFGVAVVQKSAAGLLPGSNLIFKEIVDPPLRTTTVASIWLKNRYLSAAARNFIEMFGKV</sequence>
<gene>
    <name evidence="6" type="primary">cynR_3</name>
    <name evidence="6" type="ORF">SPSIL_033560</name>
</gene>
<dbReference type="SUPFAM" id="SSF46785">
    <property type="entry name" value="Winged helix' DNA-binding domain"/>
    <property type="match status" value="1"/>
</dbReference>
<keyword evidence="2" id="KW-0805">Transcription regulation</keyword>
<dbReference type="Pfam" id="PF03466">
    <property type="entry name" value="LysR_substrate"/>
    <property type="match status" value="1"/>
</dbReference>
<dbReference type="RefSeq" id="WP_094606607.1">
    <property type="nucleotide sequence ID" value="NZ_CP155573.1"/>
</dbReference>